<evidence type="ECO:0000313" key="2">
    <source>
        <dbReference type="EMBL" id="GGP30011.1"/>
    </source>
</evidence>
<comment type="caution">
    <text evidence="1">The sequence shown here is derived from an EMBL/GenBank/DDBJ whole genome shotgun (WGS) entry which is preliminary data.</text>
</comment>
<dbReference type="SUPFAM" id="SSF46785">
    <property type="entry name" value="Winged helix' DNA-binding domain"/>
    <property type="match status" value="1"/>
</dbReference>
<dbReference type="InterPro" id="IPR036390">
    <property type="entry name" value="WH_DNA-bd_sf"/>
</dbReference>
<dbReference type="Proteomes" id="UP000630135">
    <property type="component" value="Unassembled WGS sequence"/>
</dbReference>
<organism evidence="1 4">
    <name type="scientific">Deinococcus wulumuqiensis</name>
    <dbReference type="NCBI Taxonomy" id="980427"/>
    <lineage>
        <taxon>Bacteria</taxon>
        <taxon>Thermotogati</taxon>
        <taxon>Deinococcota</taxon>
        <taxon>Deinococci</taxon>
        <taxon>Deinococcales</taxon>
        <taxon>Deinococcaceae</taxon>
        <taxon>Deinococcus</taxon>
    </lineage>
</organism>
<dbReference type="EMBL" id="BMLZ01000018">
    <property type="protein sequence ID" value="GGP30011.1"/>
    <property type="molecule type" value="Genomic_DNA"/>
</dbReference>
<evidence type="ECO:0000313" key="4">
    <source>
        <dbReference type="Proteomes" id="UP000652720"/>
    </source>
</evidence>
<reference evidence="3" key="3">
    <citation type="journal article" date="2019" name="Int. J. Syst. Evol. Microbiol.">
        <title>The Global Catalogue of Microorganisms (GCM) 10K type strain sequencing project: providing services to taxonomists for standard genome sequencing and annotation.</title>
        <authorList>
            <consortium name="The Broad Institute Genomics Platform"/>
            <consortium name="The Broad Institute Genome Sequencing Center for Infectious Disease"/>
            <person name="Wu L."/>
            <person name="Ma J."/>
        </authorList>
    </citation>
    <scope>NUCLEOTIDE SEQUENCE [LARGE SCALE GENOMIC DNA]</scope>
    <source>
        <strain evidence="3">CGMCC 1.8884</strain>
    </source>
</reference>
<accession>A0AAV4K656</accession>
<reference evidence="2" key="1">
    <citation type="journal article" date="2014" name="Int. J. Syst. Evol. Microbiol.">
        <title>Complete genome of a new Firmicutes species belonging to the dominant human colonic microbiota ('Ruminococcus bicirculans') reveals two chromosomes and a selective capacity to utilize plant glucans.</title>
        <authorList>
            <consortium name="NISC Comparative Sequencing Program"/>
            <person name="Wegmann U."/>
            <person name="Louis P."/>
            <person name="Goesmann A."/>
            <person name="Henrissat B."/>
            <person name="Duncan S.H."/>
            <person name="Flint H.J."/>
        </authorList>
    </citation>
    <scope>NUCLEOTIDE SEQUENCE</scope>
    <source>
        <strain evidence="2">CGMCC 1.8884</strain>
    </source>
</reference>
<sequence>MPRHPRLTDRDIPELTALVLRLVLQSPDALTVNTLSTELGESPRRIQRTLTAAEAAGWIVTRTGKERRLTLS</sequence>
<evidence type="ECO:0000313" key="1">
    <source>
        <dbReference type="EMBL" id="GGI87422.1"/>
    </source>
</evidence>
<dbReference type="GeneID" id="59164437"/>
<dbReference type="RefSeq" id="WP_017869965.1">
    <property type="nucleotide sequence ID" value="NZ_BMLZ01000018.1"/>
</dbReference>
<reference evidence="1" key="2">
    <citation type="journal article" date="2014" name="Int. J. Syst. Evol. Microbiol.">
        <title>Complete genome sequence of Corynebacterium casei LMG S-19264T (=DSM 44701T), isolated from a smear-ripened cheese.</title>
        <authorList>
            <consortium name="US DOE Joint Genome Institute (JGI-PGF)"/>
            <person name="Walter F."/>
            <person name="Albersmeier A."/>
            <person name="Kalinowski J."/>
            <person name="Ruckert C."/>
        </authorList>
    </citation>
    <scope>NUCLEOTIDE SEQUENCE</scope>
    <source>
        <strain evidence="1">CGMCC 1.8885</strain>
    </source>
</reference>
<dbReference type="EMBL" id="BMMA01000022">
    <property type="protein sequence ID" value="GGI87422.1"/>
    <property type="molecule type" value="Genomic_DNA"/>
</dbReference>
<name>A0AAV4K656_9DEIO</name>
<gene>
    <name evidence="2" type="ORF">GCM10008021_16620</name>
    <name evidence="1" type="ORF">GCM10010914_22380</name>
</gene>
<keyword evidence="3" id="KW-1185">Reference proteome</keyword>
<evidence type="ECO:0000313" key="3">
    <source>
        <dbReference type="Proteomes" id="UP000630135"/>
    </source>
</evidence>
<dbReference type="InterPro" id="IPR036388">
    <property type="entry name" value="WH-like_DNA-bd_sf"/>
</dbReference>
<dbReference type="AlphaFoldDB" id="A0AAV4K656"/>
<dbReference type="Gene3D" id="1.10.10.10">
    <property type="entry name" value="Winged helix-like DNA-binding domain superfamily/Winged helix DNA-binding domain"/>
    <property type="match status" value="1"/>
</dbReference>
<reference evidence="1" key="4">
    <citation type="submission" date="2023-08" db="EMBL/GenBank/DDBJ databases">
        <authorList>
            <person name="Sun Q."/>
            <person name="Zhou Y."/>
        </authorList>
    </citation>
    <scope>NUCLEOTIDE SEQUENCE</scope>
    <source>
        <strain evidence="2">CGMCC 1.8884</strain>
        <strain evidence="1">CGMCC 1.8885</strain>
    </source>
</reference>
<proteinExistence type="predicted"/>
<protein>
    <recommendedName>
        <fullName evidence="5">MarR family transcriptional regulator</fullName>
    </recommendedName>
</protein>
<evidence type="ECO:0008006" key="5">
    <source>
        <dbReference type="Google" id="ProtNLM"/>
    </source>
</evidence>
<dbReference type="Proteomes" id="UP000652720">
    <property type="component" value="Unassembled WGS sequence"/>
</dbReference>